<evidence type="ECO:0000313" key="4">
    <source>
        <dbReference type="Proteomes" id="UP000593567"/>
    </source>
</evidence>
<comment type="caution">
    <text evidence="3">The sequence shown here is derived from an EMBL/GenBank/DDBJ whole genome shotgun (WGS) entry which is preliminary data.</text>
</comment>
<dbReference type="AlphaFoldDB" id="A0A7J7JJX6"/>
<dbReference type="SMART" id="SM00355">
    <property type="entry name" value="ZnF_C2H2"/>
    <property type="match status" value="6"/>
</dbReference>
<feature type="compositionally biased region" description="Basic residues" evidence="1">
    <location>
        <begin position="416"/>
        <end position="425"/>
    </location>
</feature>
<dbReference type="InterPro" id="IPR013087">
    <property type="entry name" value="Znf_C2H2_type"/>
</dbReference>
<feature type="compositionally biased region" description="Low complexity" evidence="1">
    <location>
        <begin position="553"/>
        <end position="565"/>
    </location>
</feature>
<evidence type="ECO:0000313" key="3">
    <source>
        <dbReference type="EMBL" id="KAF6025796.1"/>
    </source>
</evidence>
<feature type="region of interest" description="Disordered" evidence="1">
    <location>
        <begin position="416"/>
        <end position="499"/>
    </location>
</feature>
<proteinExistence type="predicted"/>
<name>A0A7J7JJX6_BUGNE</name>
<keyword evidence="4" id="KW-1185">Reference proteome</keyword>
<dbReference type="EMBL" id="VXIV02002437">
    <property type="protein sequence ID" value="KAF6025796.1"/>
    <property type="molecule type" value="Genomic_DNA"/>
</dbReference>
<feature type="compositionally biased region" description="Polar residues" evidence="1">
    <location>
        <begin position="1033"/>
        <end position="1046"/>
    </location>
</feature>
<feature type="compositionally biased region" description="Polar residues" evidence="1">
    <location>
        <begin position="445"/>
        <end position="468"/>
    </location>
</feature>
<gene>
    <name evidence="3" type="ORF">EB796_016047</name>
</gene>
<sequence>MFRSNIALGPHFFDYRCQQASMLPKPSLQQNAVYSGNVLLRCCGCSYTTQWHHRILAHLANCKQAQIIKSSKQQFLALCPRNQRPMYLPTPVPPNLTPSYHAAVSHSLSQLSSQSNQSQAKTIKDILTSSANPSIVPVGLDSKRSISSVTLPSKSSNLPSQGNSIPTQGSNLPSQSSRNVCLVSMGKAGQKPETDKFIPTTVVSSDESPVDLSLNSAAKNDTNHKSFLVPKSISSYSVPASLPKPTNPAPTQQPSNLPVLICGYCQYQTTSPKQIQLHLMQCHSSMTRSNANQTLSCNHCTYKASSQLCMVRHLLNQHRSQVLPADTATGVGEEKLYTCSHCYFSASEAVMVQHMLDHYKKHAPCRSCSSCVGLPSKRKVPVKDFWCSYCEVGFDTSVKMEKHKITQRHIRLAAKSRSLPKKAVKAKSTSACNSRPKPKLKTPSIHGTSDSKLHSIQVTSEESLSSDIGNIESCLPTPPLSDNDNKNTETYSSSEDQQSKFHLVKNNETDIRHNNCKTEDFTHSTKSPQFTSQVHTSSVNIIAKVEESLCKESSSNSVETSDSTNMAGSPSHNKTLGERTGGLVSSDCLSTSPKAKRRRLSVKLFNNKQPVRRKVKSTRSRVSRKRVPDVSIPSLTEKATTPEPVANLGDAPEDNNSASSKEVKDVSEGLANNSMVKVENKDDQLCISQENSVQEDADSTNETGFGKHVANMLRQKLSNIHLKNKSPNGKSRDGCHSEHELIVLDSDSEELSTREEIKAPVHQPSAKVLASHDSAFIDLTLDDSDEDDEGENDVEDNSSVKHDVRESPITTKSAPTEVSGVKERTAKSLDINTELTNVQECNKLSNCKDTSCVPTSAENKSEHVPTKESDVGINKASADPIKVSTSGLNGQHARLARNYTQVRRRSGGVHGQRSVSNLSVSISDEEMVICPFCPKRLLFRLLPAHVQFHGSDCAHKCKECDFSTSFKWVLDTHVICHKESPSTTGARQITAEEWKSIQNNNVLIDSDVVNAQKLLIKERNANATRPVKKGTAKKSTQNEAASGTCKKSVNGSLLSSVTEKSMKVDKTKVLGTEDFFAKMLTKRAKSFK</sequence>
<organism evidence="3 4">
    <name type="scientific">Bugula neritina</name>
    <name type="common">Brown bryozoan</name>
    <name type="synonym">Sertularia neritina</name>
    <dbReference type="NCBI Taxonomy" id="10212"/>
    <lineage>
        <taxon>Eukaryota</taxon>
        <taxon>Metazoa</taxon>
        <taxon>Spiralia</taxon>
        <taxon>Lophotrochozoa</taxon>
        <taxon>Bryozoa</taxon>
        <taxon>Gymnolaemata</taxon>
        <taxon>Cheilostomatida</taxon>
        <taxon>Flustrina</taxon>
        <taxon>Buguloidea</taxon>
        <taxon>Bugulidae</taxon>
        <taxon>Bugula</taxon>
    </lineage>
</organism>
<evidence type="ECO:0000256" key="1">
    <source>
        <dbReference type="SAM" id="MobiDB-lite"/>
    </source>
</evidence>
<feature type="domain" description="C2H2-type" evidence="2">
    <location>
        <begin position="387"/>
        <end position="409"/>
    </location>
</feature>
<feature type="region of interest" description="Disordered" evidence="1">
    <location>
        <begin position="1025"/>
        <end position="1046"/>
    </location>
</feature>
<evidence type="ECO:0000259" key="2">
    <source>
        <dbReference type="PROSITE" id="PS00028"/>
    </source>
</evidence>
<feature type="compositionally biased region" description="Basic residues" evidence="1">
    <location>
        <begin position="610"/>
        <end position="625"/>
    </location>
</feature>
<dbReference type="PROSITE" id="PS00028">
    <property type="entry name" value="ZINC_FINGER_C2H2_1"/>
    <property type="match status" value="1"/>
</dbReference>
<reference evidence="3" key="1">
    <citation type="submission" date="2020-06" db="EMBL/GenBank/DDBJ databases">
        <title>Draft genome of Bugula neritina, a colonial animal packing powerful symbionts and potential medicines.</title>
        <authorList>
            <person name="Rayko M."/>
        </authorList>
    </citation>
    <scope>NUCLEOTIDE SEQUENCE [LARGE SCALE GENOMIC DNA]</scope>
    <source>
        <strain evidence="3">Kwan_BN1</strain>
    </source>
</reference>
<dbReference type="Proteomes" id="UP000593567">
    <property type="component" value="Unassembled WGS sequence"/>
</dbReference>
<feature type="region of interest" description="Disordered" evidence="1">
    <location>
        <begin position="782"/>
        <end position="822"/>
    </location>
</feature>
<feature type="region of interest" description="Disordered" evidence="1">
    <location>
        <begin position="150"/>
        <end position="176"/>
    </location>
</feature>
<feature type="region of interest" description="Disordered" evidence="1">
    <location>
        <begin position="553"/>
        <end position="677"/>
    </location>
</feature>
<feature type="compositionally biased region" description="Acidic residues" evidence="1">
    <location>
        <begin position="782"/>
        <end position="796"/>
    </location>
</feature>
<protein>
    <recommendedName>
        <fullName evidence="2">C2H2-type domain-containing protein</fullName>
    </recommendedName>
</protein>
<accession>A0A7J7JJX6</accession>